<evidence type="ECO:0000256" key="5">
    <source>
        <dbReference type="ARBA" id="ARBA00022692"/>
    </source>
</evidence>
<keyword evidence="5 8" id="KW-0812">Transmembrane</keyword>
<evidence type="ECO:0000256" key="2">
    <source>
        <dbReference type="ARBA" id="ARBA00009773"/>
    </source>
</evidence>
<evidence type="ECO:0000313" key="9">
    <source>
        <dbReference type="EMBL" id="MBK9982014.1"/>
    </source>
</evidence>
<feature type="transmembrane region" description="Helical" evidence="8">
    <location>
        <begin position="150"/>
        <end position="174"/>
    </location>
</feature>
<dbReference type="PANTHER" id="PTHR21716:SF53">
    <property type="entry name" value="PERMEASE PERM-RELATED"/>
    <property type="match status" value="1"/>
</dbReference>
<comment type="caution">
    <text evidence="9">The sequence shown here is derived from an EMBL/GenBank/DDBJ whole genome shotgun (WGS) entry which is preliminary data.</text>
</comment>
<reference evidence="9 10" key="1">
    <citation type="submission" date="2020-10" db="EMBL/GenBank/DDBJ databases">
        <title>Connecting structure to function with the recovery of over 1000 high-quality activated sludge metagenome-assembled genomes encoding full-length rRNA genes using long-read sequencing.</title>
        <authorList>
            <person name="Singleton C.M."/>
            <person name="Petriglieri F."/>
            <person name="Kristensen J.M."/>
            <person name="Kirkegaard R.H."/>
            <person name="Michaelsen T.Y."/>
            <person name="Andersen M.H."/>
            <person name="Karst S.M."/>
            <person name="Dueholm M.S."/>
            <person name="Nielsen P.H."/>
            <person name="Albertsen M."/>
        </authorList>
    </citation>
    <scope>NUCLEOTIDE SEQUENCE [LARGE SCALE GENOMIC DNA]</scope>
    <source>
        <strain evidence="9">Ribe_18-Q3-R11-54_MAXAC.273</strain>
    </source>
</reference>
<dbReference type="Proteomes" id="UP000808337">
    <property type="component" value="Unassembled WGS sequence"/>
</dbReference>
<protein>
    <submittedName>
        <fullName evidence="9">AI-2E family transporter</fullName>
    </submittedName>
</protein>
<dbReference type="GO" id="GO:0005886">
    <property type="term" value="C:plasma membrane"/>
    <property type="evidence" value="ECO:0007669"/>
    <property type="project" value="UniProtKB-SubCell"/>
</dbReference>
<evidence type="ECO:0000256" key="8">
    <source>
        <dbReference type="SAM" id="Phobius"/>
    </source>
</evidence>
<feature type="transmembrane region" description="Helical" evidence="8">
    <location>
        <begin position="305"/>
        <end position="334"/>
    </location>
</feature>
<dbReference type="PANTHER" id="PTHR21716">
    <property type="entry name" value="TRANSMEMBRANE PROTEIN"/>
    <property type="match status" value="1"/>
</dbReference>
<evidence type="ECO:0000256" key="4">
    <source>
        <dbReference type="ARBA" id="ARBA00022475"/>
    </source>
</evidence>
<name>A0A9D7XM99_9BACT</name>
<evidence type="ECO:0000256" key="3">
    <source>
        <dbReference type="ARBA" id="ARBA00022448"/>
    </source>
</evidence>
<dbReference type="Pfam" id="PF01594">
    <property type="entry name" value="AI-2E_transport"/>
    <property type="match status" value="1"/>
</dbReference>
<accession>A0A9D7XM99</accession>
<evidence type="ECO:0000256" key="7">
    <source>
        <dbReference type="ARBA" id="ARBA00023136"/>
    </source>
</evidence>
<evidence type="ECO:0000256" key="6">
    <source>
        <dbReference type="ARBA" id="ARBA00022989"/>
    </source>
</evidence>
<feature type="transmembrane region" description="Helical" evidence="8">
    <location>
        <begin position="38"/>
        <end position="60"/>
    </location>
</feature>
<evidence type="ECO:0000313" key="10">
    <source>
        <dbReference type="Proteomes" id="UP000808337"/>
    </source>
</evidence>
<keyword evidence="7 8" id="KW-0472">Membrane</keyword>
<feature type="transmembrane region" description="Helical" evidence="8">
    <location>
        <begin position="247"/>
        <end position="266"/>
    </location>
</feature>
<keyword evidence="3" id="KW-0813">Transport</keyword>
<keyword evidence="4" id="KW-1003">Cell membrane</keyword>
<comment type="similarity">
    <text evidence="2">Belongs to the autoinducer-2 exporter (AI-2E) (TC 2.A.86) family.</text>
</comment>
<feature type="transmembrane region" description="Helical" evidence="8">
    <location>
        <begin position="67"/>
        <end position="88"/>
    </location>
</feature>
<comment type="subcellular location">
    <subcellularLocation>
        <location evidence="1">Cell membrane</location>
        <topology evidence="1">Multi-pass membrane protein</topology>
    </subcellularLocation>
</comment>
<sequence length="370" mass="39612">MIKNSNQTSVRLPFYARISLILIGLFVLVTMLSIGQIIIVPLLFAAILSILLSTIVDALVRIKVNRIVAIAGTILVAVLIGALFTIWISSKATLLIDAFPALVAKFDKLQAEIVSWASWNVGIDAVKINAWINSSRADLMNAGGGKIGSTLLSVGGIIGVLLLLPVYIFLLLYYQPIIIEFFHRLAGPEKAGEVDIILGSTKDILKGYFAGLLIELVIVAILDAVGLLVLGIQFAIIIGILGAVLNMIPYIGGAITLVGTMLIALLTKDDSIYAVYVALLFFTVQIIDNNFIMPKIVGSKVKINALVAIVAVIAGGFLWGVAGMFLAIPITALIKVIFDRIPGLEPWGFVLGDTMPPMVKIKLPGKRKAT</sequence>
<feature type="transmembrane region" description="Helical" evidence="8">
    <location>
        <begin position="273"/>
        <end position="293"/>
    </location>
</feature>
<dbReference type="InterPro" id="IPR002549">
    <property type="entry name" value="AI-2E-like"/>
</dbReference>
<organism evidence="9 10">
    <name type="scientific">Candidatus Opimibacter skivensis</name>
    <dbReference type="NCBI Taxonomy" id="2982028"/>
    <lineage>
        <taxon>Bacteria</taxon>
        <taxon>Pseudomonadati</taxon>
        <taxon>Bacteroidota</taxon>
        <taxon>Saprospiria</taxon>
        <taxon>Saprospirales</taxon>
        <taxon>Saprospiraceae</taxon>
        <taxon>Candidatus Opimibacter</taxon>
    </lineage>
</organism>
<evidence type="ECO:0000256" key="1">
    <source>
        <dbReference type="ARBA" id="ARBA00004651"/>
    </source>
</evidence>
<gene>
    <name evidence="9" type="ORF">IPP15_06230</name>
</gene>
<keyword evidence="6 8" id="KW-1133">Transmembrane helix</keyword>
<proteinExistence type="inferred from homology"/>
<dbReference type="AlphaFoldDB" id="A0A9D7XM99"/>
<feature type="transmembrane region" description="Helical" evidence="8">
    <location>
        <begin position="12"/>
        <end position="32"/>
    </location>
</feature>
<dbReference type="EMBL" id="JADKGY010000001">
    <property type="protein sequence ID" value="MBK9982014.1"/>
    <property type="molecule type" value="Genomic_DNA"/>
</dbReference>
<feature type="transmembrane region" description="Helical" evidence="8">
    <location>
        <begin position="208"/>
        <end position="241"/>
    </location>
</feature>